<dbReference type="AlphaFoldDB" id="A0A0S4IXJ9"/>
<keyword evidence="2" id="KW-0660">Purine salvage</keyword>
<organism evidence="3 4">
    <name type="scientific">Bodo saltans</name>
    <name type="common">Flagellated protozoan</name>
    <dbReference type="NCBI Taxonomy" id="75058"/>
    <lineage>
        <taxon>Eukaryota</taxon>
        <taxon>Discoba</taxon>
        <taxon>Euglenozoa</taxon>
        <taxon>Kinetoplastea</taxon>
        <taxon>Metakinetoplastina</taxon>
        <taxon>Eubodonida</taxon>
        <taxon>Bodonidae</taxon>
        <taxon>Bodo</taxon>
    </lineage>
</organism>
<protein>
    <recommendedName>
        <fullName evidence="5">Adenine phosphoribosyltransferase</fullName>
    </recommendedName>
</protein>
<dbReference type="InterPro" id="IPR050118">
    <property type="entry name" value="Pur/Pyrimidine_PRTase"/>
</dbReference>
<dbReference type="SUPFAM" id="SSF53271">
    <property type="entry name" value="PRTase-like"/>
    <property type="match status" value="2"/>
</dbReference>
<dbReference type="PANTHER" id="PTHR43864">
    <property type="entry name" value="HYPOXANTHINE/GUANINE PHOSPHORIBOSYLTRANSFERASE"/>
    <property type="match status" value="1"/>
</dbReference>
<keyword evidence="1" id="KW-0808">Transferase</keyword>
<dbReference type="GO" id="GO:0006166">
    <property type="term" value="P:purine ribonucleoside salvage"/>
    <property type="evidence" value="ECO:0007669"/>
    <property type="project" value="UniProtKB-KW"/>
</dbReference>
<evidence type="ECO:0000313" key="4">
    <source>
        <dbReference type="Proteomes" id="UP000051952"/>
    </source>
</evidence>
<dbReference type="Proteomes" id="UP000051952">
    <property type="component" value="Unassembled WGS sequence"/>
</dbReference>
<dbReference type="Gene3D" id="3.40.50.2020">
    <property type="match status" value="2"/>
</dbReference>
<dbReference type="VEuPathDB" id="TriTrypDB:BSAL_70425"/>
<dbReference type="GO" id="GO:0016740">
    <property type="term" value="F:transferase activity"/>
    <property type="evidence" value="ECO:0007669"/>
    <property type="project" value="UniProtKB-KW"/>
</dbReference>
<dbReference type="InterPro" id="IPR000836">
    <property type="entry name" value="PRTase_dom"/>
</dbReference>
<dbReference type="InterPro" id="IPR029057">
    <property type="entry name" value="PRTase-like"/>
</dbReference>
<sequence>MAEYDEQSPLAFLSRVRDHFSEQPIHRDARGNISAYFGVTDFTEPIDCHVIEDMAQAMVLTAPALSHVDVIVSIADRSGGALTHAVARRLGVPYILANWYPDGSPGEIEVERVPGFSGNGVIFLNGLRQGQRVALVMDVLRNGGTAGKLIDACQRAGTTVTTAVFGCELASLGGRDKLLGVPLVSMVSVSMRGEMTKEAGTSIPPTRYPAPKTPNQIQEIKSMSSEVIANKMERVTKSFVGIPIQRNPILSYPYSFFSLTDFNPALEPDLVEDMADLCVYYGDFTKCDVLVSEADRGGGPLVQAISLRTSLPYVMANWYPSGEGVGASSEAQVGFSGQGRIVVNGIAPETRCIFVDDMLSSGGTAEGVVKSIVQLGGIPVEGVFISEKLYPPKNPGELPVRKGMQRLNATFPYFKVTTVAQFIADGDLTSSPANRVGDF</sequence>
<dbReference type="PANTHER" id="PTHR43864:SF1">
    <property type="entry name" value="XANTHINE PHOSPHORIBOSYLTRANSFERASE"/>
    <property type="match status" value="1"/>
</dbReference>
<dbReference type="OrthoDB" id="363185at2759"/>
<keyword evidence="4" id="KW-1185">Reference proteome</keyword>
<accession>A0A0S4IXJ9</accession>
<dbReference type="EMBL" id="CYKH01000514">
    <property type="protein sequence ID" value="CUG04128.1"/>
    <property type="molecule type" value="Genomic_DNA"/>
</dbReference>
<evidence type="ECO:0000256" key="2">
    <source>
        <dbReference type="ARBA" id="ARBA00022726"/>
    </source>
</evidence>
<evidence type="ECO:0000313" key="3">
    <source>
        <dbReference type="EMBL" id="CUG04128.1"/>
    </source>
</evidence>
<evidence type="ECO:0000256" key="1">
    <source>
        <dbReference type="ARBA" id="ARBA00022679"/>
    </source>
</evidence>
<dbReference type="CDD" id="cd06223">
    <property type="entry name" value="PRTases_typeI"/>
    <property type="match status" value="2"/>
</dbReference>
<evidence type="ECO:0008006" key="5">
    <source>
        <dbReference type="Google" id="ProtNLM"/>
    </source>
</evidence>
<proteinExistence type="predicted"/>
<reference evidence="4" key="1">
    <citation type="submission" date="2015-09" db="EMBL/GenBank/DDBJ databases">
        <authorList>
            <consortium name="Pathogen Informatics"/>
        </authorList>
    </citation>
    <scope>NUCLEOTIDE SEQUENCE [LARGE SCALE GENOMIC DNA]</scope>
    <source>
        <strain evidence="4">Lake Konstanz</strain>
    </source>
</reference>
<name>A0A0S4IXJ9_BODSA</name>
<gene>
    <name evidence="3" type="ORF">BSAL_70425</name>
</gene>